<evidence type="ECO:0000256" key="1">
    <source>
        <dbReference type="SAM" id="SignalP"/>
    </source>
</evidence>
<protein>
    <recommendedName>
        <fullName evidence="4">Lipoprotein</fullName>
    </recommendedName>
</protein>
<dbReference type="STRING" id="1123265.GCA_000686625_02573"/>
<gene>
    <name evidence="2" type="ORF">NCTC11429_04329</name>
</gene>
<dbReference type="Proteomes" id="UP000308196">
    <property type="component" value="Chromosome"/>
</dbReference>
<evidence type="ECO:0008006" key="4">
    <source>
        <dbReference type="Google" id="ProtNLM"/>
    </source>
</evidence>
<dbReference type="RefSeq" id="WP_028069697.1">
    <property type="nucleotide sequence ID" value="NZ_LR590484.1"/>
</dbReference>
<dbReference type="EMBL" id="LR590484">
    <property type="protein sequence ID" value="VTR51391.1"/>
    <property type="molecule type" value="Genomic_DNA"/>
</dbReference>
<dbReference type="PROSITE" id="PS51257">
    <property type="entry name" value="PROKAR_LIPOPROTEIN"/>
    <property type="match status" value="1"/>
</dbReference>
<dbReference type="KEGG" id="stha:NCTC11429_04329"/>
<feature type="signal peptide" evidence="1">
    <location>
        <begin position="1"/>
        <end position="21"/>
    </location>
</feature>
<organism evidence="2 3">
    <name type="scientific">Sphingobacterium thalpophilum</name>
    <dbReference type="NCBI Taxonomy" id="259"/>
    <lineage>
        <taxon>Bacteria</taxon>
        <taxon>Pseudomonadati</taxon>
        <taxon>Bacteroidota</taxon>
        <taxon>Sphingobacteriia</taxon>
        <taxon>Sphingobacteriales</taxon>
        <taxon>Sphingobacteriaceae</taxon>
        <taxon>Sphingobacterium</taxon>
    </lineage>
</organism>
<proteinExistence type="predicted"/>
<dbReference type="AlphaFoldDB" id="A0A4U9W1E2"/>
<name>A0A4U9W1E2_9SPHI</name>
<keyword evidence="1" id="KW-0732">Signal</keyword>
<feature type="chain" id="PRO_5020806773" description="Lipoprotein" evidence="1">
    <location>
        <begin position="22"/>
        <end position="239"/>
    </location>
</feature>
<evidence type="ECO:0000313" key="3">
    <source>
        <dbReference type="Proteomes" id="UP000308196"/>
    </source>
</evidence>
<evidence type="ECO:0000313" key="2">
    <source>
        <dbReference type="EMBL" id="VTR51391.1"/>
    </source>
</evidence>
<dbReference type="GeneID" id="78464926"/>
<accession>A0A4U9W1E2</accession>
<sequence>MKRFQIIFLSITILFASCLNSETTEPTELTDTTNNETNIAAPIKLSGYTVSPPTISTTPTKTLYRADIILKGDDGLNDENNKQLLLHLYDSIRNSDASPNAVSLFLFQTEEHSKSGMGQWVARLSKAKNDDEPTVAAQHFKIPSPENAPSYRKSLTLEIRKEIFKLIIQAEDKSMQLAEKKYPLTSFSNVEKNDTYQHQLAKKFKAEIQRKYNVDQKTLKTISLEGLEYNWPMPQYLKD</sequence>
<reference evidence="2 3" key="1">
    <citation type="submission" date="2019-05" db="EMBL/GenBank/DDBJ databases">
        <authorList>
            <consortium name="Pathogen Informatics"/>
        </authorList>
    </citation>
    <scope>NUCLEOTIDE SEQUENCE [LARGE SCALE GENOMIC DNA]</scope>
    <source>
        <strain evidence="2 3">NCTC11429</strain>
    </source>
</reference>